<gene>
    <name evidence="4" type="ORF">GCM10009819_13980</name>
</gene>
<evidence type="ECO:0000313" key="5">
    <source>
        <dbReference type="Proteomes" id="UP001501196"/>
    </source>
</evidence>
<name>A0ABN2U8J8_9MICO</name>
<comment type="caution">
    <text evidence="4">The sequence shown here is derived from an EMBL/GenBank/DDBJ whole genome shotgun (WGS) entry which is preliminary data.</text>
</comment>
<sequence>MSPATLLAAGLLTVCGTLTLLAGCAPPEVVDAAPVTVTATVTRTATVTVTAAPPEPTAEAAPPPDPVPNEPAPVYEWGPAIDDGPRPGASGDPVLDGDGEPERYVIGPGDSFFDVAQRFNLPQQQLLRMNPQVHDYGEVVYIGDVINLDWQKVGVD</sequence>
<reference evidence="4 5" key="1">
    <citation type="journal article" date="2019" name="Int. J. Syst. Evol. Microbiol.">
        <title>The Global Catalogue of Microorganisms (GCM) 10K type strain sequencing project: providing services to taxonomists for standard genome sequencing and annotation.</title>
        <authorList>
            <consortium name="The Broad Institute Genomics Platform"/>
            <consortium name="The Broad Institute Genome Sequencing Center for Infectious Disease"/>
            <person name="Wu L."/>
            <person name="Ma J."/>
        </authorList>
    </citation>
    <scope>NUCLEOTIDE SEQUENCE [LARGE SCALE GENOMIC DNA]</scope>
    <source>
        <strain evidence="4 5">JCM 15672</strain>
    </source>
</reference>
<evidence type="ECO:0000256" key="1">
    <source>
        <dbReference type="SAM" id="MobiDB-lite"/>
    </source>
</evidence>
<feature type="region of interest" description="Disordered" evidence="1">
    <location>
        <begin position="48"/>
        <end position="100"/>
    </location>
</feature>
<dbReference type="SUPFAM" id="SSF54106">
    <property type="entry name" value="LysM domain"/>
    <property type="match status" value="1"/>
</dbReference>
<proteinExistence type="predicted"/>
<dbReference type="InterPro" id="IPR036779">
    <property type="entry name" value="LysM_dom_sf"/>
</dbReference>
<evidence type="ECO:0000313" key="4">
    <source>
        <dbReference type="EMBL" id="GAA2031289.1"/>
    </source>
</evidence>
<keyword evidence="2" id="KW-0732">Signal</keyword>
<feature type="domain" description="LysM" evidence="3">
    <location>
        <begin position="102"/>
        <end position="148"/>
    </location>
</feature>
<keyword evidence="5" id="KW-1185">Reference proteome</keyword>
<dbReference type="CDD" id="cd00118">
    <property type="entry name" value="LysM"/>
    <property type="match status" value="1"/>
</dbReference>
<organism evidence="4 5">
    <name type="scientific">Agromyces tropicus</name>
    <dbReference type="NCBI Taxonomy" id="555371"/>
    <lineage>
        <taxon>Bacteria</taxon>
        <taxon>Bacillati</taxon>
        <taxon>Actinomycetota</taxon>
        <taxon>Actinomycetes</taxon>
        <taxon>Micrococcales</taxon>
        <taxon>Microbacteriaceae</taxon>
        <taxon>Agromyces</taxon>
    </lineage>
</organism>
<evidence type="ECO:0000256" key="2">
    <source>
        <dbReference type="SAM" id="SignalP"/>
    </source>
</evidence>
<dbReference type="PROSITE" id="PS51782">
    <property type="entry name" value="LYSM"/>
    <property type="match status" value="1"/>
</dbReference>
<dbReference type="EMBL" id="BAAAPW010000002">
    <property type="protein sequence ID" value="GAA2031289.1"/>
    <property type="molecule type" value="Genomic_DNA"/>
</dbReference>
<dbReference type="RefSeq" id="WP_344370896.1">
    <property type="nucleotide sequence ID" value="NZ_BAAAPW010000002.1"/>
</dbReference>
<evidence type="ECO:0000259" key="3">
    <source>
        <dbReference type="PROSITE" id="PS51782"/>
    </source>
</evidence>
<feature type="chain" id="PRO_5046810641" description="LysM domain-containing protein" evidence="2">
    <location>
        <begin position="23"/>
        <end position="156"/>
    </location>
</feature>
<dbReference type="Proteomes" id="UP001501196">
    <property type="component" value="Unassembled WGS sequence"/>
</dbReference>
<dbReference type="Gene3D" id="3.10.350.10">
    <property type="entry name" value="LysM domain"/>
    <property type="match status" value="1"/>
</dbReference>
<protein>
    <recommendedName>
        <fullName evidence="3">LysM domain-containing protein</fullName>
    </recommendedName>
</protein>
<feature type="compositionally biased region" description="Pro residues" evidence="1">
    <location>
        <begin position="53"/>
        <end position="71"/>
    </location>
</feature>
<dbReference type="InterPro" id="IPR018392">
    <property type="entry name" value="LysM"/>
</dbReference>
<feature type="signal peptide" evidence="2">
    <location>
        <begin position="1"/>
        <end position="22"/>
    </location>
</feature>
<accession>A0ABN2U8J8</accession>
<dbReference type="Pfam" id="PF01476">
    <property type="entry name" value="LysM"/>
    <property type="match status" value="1"/>
</dbReference>
<dbReference type="SMART" id="SM00257">
    <property type="entry name" value="LysM"/>
    <property type="match status" value="1"/>
</dbReference>